<reference evidence="1" key="1">
    <citation type="submission" date="2021-08" db="EMBL/GenBank/DDBJ databases">
        <title>The first chromosome-level gecko genome reveals the dynamic sex chromosomes of Neotropical dwarf geckos (Sphaerodactylidae: Sphaerodactylus).</title>
        <authorList>
            <person name="Pinto B.J."/>
            <person name="Keating S.E."/>
            <person name="Gamble T."/>
        </authorList>
    </citation>
    <scope>NUCLEOTIDE SEQUENCE</scope>
    <source>
        <strain evidence="1">TG3544</strain>
    </source>
</reference>
<gene>
    <name evidence="1" type="ORF">K3G42_002742</name>
</gene>
<name>A0ACB8E4Z8_9SAUR</name>
<proteinExistence type="predicted"/>
<protein>
    <submittedName>
        <fullName evidence="1">Uncharacterized protein</fullName>
    </submittedName>
</protein>
<keyword evidence="2" id="KW-1185">Reference proteome</keyword>
<evidence type="ECO:0000313" key="1">
    <source>
        <dbReference type="EMBL" id="KAH7987257.1"/>
    </source>
</evidence>
<dbReference type="EMBL" id="CM037630">
    <property type="protein sequence ID" value="KAH7987257.1"/>
    <property type="molecule type" value="Genomic_DNA"/>
</dbReference>
<dbReference type="Proteomes" id="UP000827872">
    <property type="component" value="Linkage Group LG17"/>
</dbReference>
<accession>A0ACB8E4Z8</accession>
<organism evidence="1 2">
    <name type="scientific">Sphaerodactylus townsendi</name>
    <dbReference type="NCBI Taxonomy" id="933632"/>
    <lineage>
        <taxon>Eukaryota</taxon>
        <taxon>Metazoa</taxon>
        <taxon>Chordata</taxon>
        <taxon>Craniata</taxon>
        <taxon>Vertebrata</taxon>
        <taxon>Euteleostomi</taxon>
        <taxon>Lepidosauria</taxon>
        <taxon>Squamata</taxon>
        <taxon>Bifurcata</taxon>
        <taxon>Gekkota</taxon>
        <taxon>Sphaerodactylidae</taxon>
        <taxon>Sphaerodactylus</taxon>
    </lineage>
</organism>
<evidence type="ECO:0000313" key="2">
    <source>
        <dbReference type="Proteomes" id="UP000827872"/>
    </source>
</evidence>
<comment type="caution">
    <text evidence="1">The sequence shown here is derived from an EMBL/GenBank/DDBJ whole genome shotgun (WGS) entry which is preliminary data.</text>
</comment>
<sequence length="94" mass="11110">MIEVLSQLIVDYPEVKRWIFKADGDFGGNGTAYCDVTAHLKCYSWVCKERQKHSLEVWQNRWAHNPTPFFWREIPLSYDCLAEALLRFQKISVD</sequence>